<dbReference type="OrthoDB" id="8558970at2"/>
<dbReference type="Pfam" id="PF02190">
    <property type="entry name" value="LON_substr_bdg"/>
    <property type="match status" value="1"/>
</dbReference>
<dbReference type="PANTHER" id="PTHR46732:SF8">
    <property type="entry name" value="ATP-DEPENDENT PROTEASE LA (LON) DOMAIN PROTEIN"/>
    <property type="match status" value="1"/>
</dbReference>
<sequence>MASAQIPLFPLQSVLYPGGVLSLRVFEVRYLDLIQRCQKEKVPFGVVCLRQGSEVRRAPALGETEPPVEVLHDIGTLAHIEVFERPQPGLILIQCRGGARFQLQGSEQLKHGLWVGEGLLLEEAAAVPVPEDLRALRDDLQRLYRSLQADVAGREEAWLPIQPPLQWDDCGWLAYRWCDVLPVSPQLKQKFLAVESPLLRLELVGDLLKRLKAGSGPQ</sequence>
<dbReference type="eggNOG" id="COG2802">
    <property type="taxonomic scope" value="Bacteria"/>
</dbReference>
<name>A0A016XCB4_9BURK</name>
<protein>
    <submittedName>
        <fullName evidence="2">Peptidase S16</fullName>
    </submittedName>
</protein>
<dbReference type="PANTHER" id="PTHR46732">
    <property type="entry name" value="ATP-DEPENDENT PROTEASE LA (LON) DOMAIN PROTEIN"/>
    <property type="match status" value="1"/>
</dbReference>
<organism evidence="2 3">
    <name type="scientific">Hylemonella gracilis str. Niagara R</name>
    <dbReference type="NCBI Taxonomy" id="1458275"/>
    <lineage>
        <taxon>Bacteria</taxon>
        <taxon>Pseudomonadati</taxon>
        <taxon>Pseudomonadota</taxon>
        <taxon>Betaproteobacteria</taxon>
        <taxon>Burkholderiales</taxon>
        <taxon>Comamonadaceae</taxon>
        <taxon>Hylemonella</taxon>
    </lineage>
</organism>
<dbReference type="Proteomes" id="UP000023268">
    <property type="component" value="Unassembled WGS sequence"/>
</dbReference>
<dbReference type="RefSeq" id="WP_035603721.1">
    <property type="nucleotide sequence ID" value="NZ_JEMG01000001.1"/>
</dbReference>
<evidence type="ECO:0000259" key="1">
    <source>
        <dbReference type="PROSITE" id="PS51787"/>
    </source>
</evidence>
<dbReference type="SMART" id="SM00464">
    <property type="entry name" value="LON"/>
    <property type="match status" value="1"/>
</dbReference>
<dbReference type="InterPro" id="IPR015947">
    <property type="entry name" value="PUA-like_sf"/>
</dbReference>
<dbReference type="Gene3D" id="1.10.4060.10">
    <property type="entry name" value="BPP1347 like domain"/>
    <property type="match status" value="1"/>
</dbReference>
<dbReference type="EMBL" id="JEMG01000001">
    <property type="protein sequence ID" value="EYC49744.1"/>
    <property type="molecule type" value="Genomic_DNA"/>
</dbReference>
<accession>A0A016XCB4</accession>
<dbReference type="InterPro" id="IPR003111">
    <property type="entry name" value="Lon_prtase_N"/>
</dbReference>
<reference evidence="2 3" key="1">
    <citation type="submission" date="2014-02" db="EMBL/GenBank/DDBJ databases">
        <title>Draft Genome of Hylemonella gracilis isolated from the Niagara River.</title>
        <authorList>
            <person name="Pawlowski D.R."/>
            <person name="Koudelka G.B."/>
        </authorList>
    </citation>
    <scope>NUCLEOTIDE SEQUENCE [LARGE SCALE GENOMIC DNA]</scope>
    <source>
        <strain evidence="2 3">Niagara R</strain>
    </source>
</reference>
<dbReference type="Gene3D" id="2.30.130.40">
    <property type="entry name" value="LON domain-like"/>
    <property type="match status" value="1"/>
</dbReference>
<dbReference type="AlphaFoldDB" id="A0A016XCB4"/>
<dbReference type="PROSITE" id="PS51787">
    <property type="entry name" value="LON_N"/>
    <property type="match status" value="1"/>
</dbReference>
<comment type="caution">
    <text evidence="2">The sequence shown here is derived from an EMBL/GenBank/DDBJ whole genome shotgun (WGS) entry which is preliminary data.</text>
</comment>
<dbReference type="InterPro" id="IPR046336">
    <property type="entry name" value="Lon_prtase_N_sf"/>
</dbReference>
<proteinExistence type="predicted"/>
<feature type="domain" description="Lon N-terminal" evidence="1">
    <location>
        <begin position="3"/>
        <end position="212"/>
    </location>
</feature>
<evidence type="ECO:0000313" key="2">
    <source>
        <dbReference type="EMBL" id="EYC49744.1"/>
    </source>
</evidence>
<dbReference type="SUPFAM" id="SSF88697">
    <property type="entry name" value="PUA domain-like"/>
    <property type="match status" value="1"/>
</dbReference>
<evidence type="ECO:0000313" key="3">
    <source>
        <dbReference type="Proteomes" id="UP000023268"/>
    </source>
</evidence>
<dbReference type="STRING" id="1458275.AZ34_00775"/>
<gene>
    <name evidence="2" type="ORF">AZ34_00775</name>
</gene>